<gene>
    <name evidence="4" type="ORF">WJX64_14635</name>
</gene>
<dbReference type="RefSeq" id="WP_342115393.1">
    <property type="nucleotide sequence ID" value="NZ_JBCAUN010000003.1"/>
</dbReference>
<dbReference type="Pfam" id="PF01844">
    <property type="entry name" value="HNH"/>
    <property type="match status" value="1"/>
</dbReference>
<reference evidence="4 5" key="1">
    <citation type="submission" date="2024-03" db="EMBL/GenBank/DDBJ databases">
        <title>YIM 134122 draft genome.</title>
        <authorList>
            <person name="Zuo S."/>
            <person name="Xiong L."/>
        </authorList>
    </citation>
    <scope>NUCLEOTIDE SEQUENCE [LARGE SCALE GENOMIC DNA]</scope>
    <source>
        <strain evidence="4 5">YIM 134122</strain>
    </source>
</reference>
<accession>A0ABU9W710</accession>
<dbReference type="Proteomes" id="UP001425155">
    <property type="component" value="Unassembled WGS sequence"/>
</dbReference>
<dbReference type="SMART" id="SM00507">
    <property type="entry name" value="HNHc"/>
    <property type="match status" value="1"/>
</dbReference>
<dbReference type="Pfam" id="PF02720">
    <property type="entry name" value="DUF222"/>
    <property type="match status" value="1"/>
</dbReference>
<evidence type="ECO:0000313" key="4">
    <source>
        <dbReference type="EMBL" id="MEN1947792.1"/>
    </source>
</evidence>
<dbReference type="EMBL" id="JBCLVG010000003">
    <property type="protein sequence ID" value="MEN1947792.1"/>
    <property type="molecule type" value="Genomic_DNA"/>
</dbReference>
<dbReference type="CDD" id="cd00085">
    <property type="entry name" value="HNHc"/>
    <property type="match status" value="1"/>
</dbReference>
<evidence type="ECO:0000313" key="5">
    <source>
        <dbReference type="Proteomes" id="UP001425155"/>
    </source>
</evidence>
<proteinExistence type="inferred from homology"/>
<evidence type="ECO:0000256" key="1">
    <source>
        <dbReference type="ARBA" id="ARBA00023450"/>
    </source>
</evidence>
<feature type="domain" description="HNH nuclease" evidence="3">
    <location>
        <begin position="109"/>
        <end position="160"/>
    </location>
</feature>
<dbReference type="Gene3D" id="1.10.30.50">
    <property type="match status" value="1"/>
</dbReference>
<comment type="caution">
    <text evidence="4">The sequence shown here is derived from an EMBL/GenBank/DDBJ whole genome shotgun (WGS) entry which is preliminary data.</text>
</comment>
<dbReference type="InterPro" id="IPR003870">
    <property type="entry name" value="DUF222"/>
</dbReference>
<dbReference type="InterPro" id="IPR003615">
    <property type="entry name" value="HNH_nuc"/>
</dbReference>
<protein>
    <submittedName>
        <fullName evidence="4">DUF222 domain-containing protein</fullName>
    </submittedName>
</protein>
<name>A0ABU9W710_9MICO</name>
<dbReference type="InterPro" id="IPR002711">
    <property type="entry name" value="HNH"/>
</dbReference>
<organism evidence="4 5">
    <name type="scientific">Leifsonia stereocauli</name>
    <dbReference type="NCBI Taxonomy" id="3134136"/>
    <lineage>
        <taxon>Bacteria</taxon>
        <taxon>Bacillati</taxon>
        <taxon>Actinomycetota</taxon>
        <taxon>Actinomycetes</taxon>
        <taxon>Micrococcales</taxon>
        <taxon>Microbacteriaceae</taxon>
        <taxon>Leifsonia</taxon>
    </lineage>
</organism>
<keyword evidence="5" id="KW-1185">Reference proteome</keyword>
<sequence length="206" mass="22531">MSSPTTDPERWSTTTAPSRSVRPTRWSRSCVTCSAAPTPSLASVTTITRIDLDALRTGLGLGSIDGIDQPVSAGTIRRMAASADLIPMVLGTDSIPLDVGRTARLFSKAQRLALHERDGGCASCGQNISYTHAHHIRWWRRHHGRTDITNGVLLCSFCHHMIHRDGWRIRGTPTEVWFIPPPHVDPQQVPRLGGKARFSLPESAAA</sequence>
<feature type="compositionally biased region" description="Polar residues" evidence="2">
    <location>
        <begin position="1"/>
        <end position="18"/>
    </location>
</feature>
<evidence type="ECO:0000256" key="2">
    <source>
        <dbReference type="SAM" id="MobiDB-lite"/>
    </source>
</evidence>
<evidence type="ECO:0000259" key="3">
    <source>
        <dbReference type="SMART" id="SM00507"/>
    </source>
</evidence>
<feature type="region of interest" description="Disordered" evidence="2">
    <location>
        <begin position="1"/>
        <end position="21"/>
    </location>
</feature>
<comment type="similarity">
    <text evidence="1">Belongs to the Rv1128c/1148c/1588c/1702c/1945/3466 family.</text>
</comment>